<dbReference type="Pfam" id="PF10498">
    <property type="entry name" value="IFT57"/>
    <property type="match status" value="1"/>
</dbReference>
<dbReference type="Proteomes" id="UP001154078">
    <property type="component" value="Chromosome 7"/>
</dbReference>
<organism evidence="6 7">
    <name type="scientific">Brassicogethes aeneus</name>
    <name type="common">Rape pollen beetle</name>
    <name type="synonym">Meligethes aeneus</name>
    <dbReference type="NCBI Taxonomy" id="1431903"/>
    <lineage>
        <taxon>Eukaryota</taxon>
        <taxon>Metazoa</taxon>
        <taxon>Ecdysozoa</taxon>
        <taxon>Arthropoda</taxon>
        <taxon>Hexapoda</taxon>
        <taxon>Insecta</taxon>
        <taxon>Pterygota</taxon>
        <taxon>Neoptera</taxon>
        <taxon>Endopterygota</taxon>
        <taxon>Coleoptera</taxon>
        <taxon>Polyphaga</taxon>
        <taxon>Cucujiformia</taxon>
        <taxon>Nitidulidae</taxon>
        <taxon>Meligethinae</taxon>
        <taxon>Brassicogethes</taxon>
    </lineage>
</organism>
<accession>A0A9P0FKT8</accession>
<evidence type="ECO:0000256" key="4">
    <source>
        <dbReference type="ARBA" id="ARBA00023273"/>
    </source>
</evidence>
<reference evidence="6" key="1">
    <citation type="submission" date="2021-12" db="EMBL/GenBank/DDBJ databases">
        <authorList>
            <person name="King R."/>
        </authorList>
    </citation>
    <scope>NUCLEOTIDE SEQUENCE</scope>
</reference>
<dbReference type="GO" id="GO:0030992">
    <property type="term" value="C:intraciliary transport particle B"/>
    <property type="evidence" value="ECO:0007669"/>
    <property type="project" value="TreeGrafter"/>
</dbReference>
<dbReference type="GO" id="GO:0005794">
    <property type="term" value="C:Golgi apparatus"/>
    <property type="evidence" value="ECO:0007669"/>
    <property type="project" value="TreeGrafter"/>
</dbReference>
<comment type="similarity">
    <text evidence="2">Belongs to the IFT57 family.</text>
</comment>
<dbReference type="GO" id="GO:0042073">
    <property type="term" value="P:intraciliary transport"/>
    <property type="evidence" value="ECO:0007669"/>
    <property type="project" value="TreeGrafter"/>
</dbReference>
<dbReference type="EMBL" id="OV121138">
    <property type="protein sequence ID" value="CAH0560872.1"/>
    <property type="molecule type" value="Genomic_DNA"/>
</dbReference>
<dbReference type="PANTHER" id="PTHR16011">
    <property type="entry name" value="IFT57/HIPPI"/>
    <property type="match status" value="1"/>
</dbReference>
<dbReference type="OrthoDB" id="423881at2759"/>
<name>A0A9P0FKT8_BRAAE</name>
<evidence type="ECO:0000256" key="3">
    <source>
        <dbReference type="ARBA" id="ARBA00023069"/>
    </source>
</evidence>
<sequence length="398" mass="46474">MQRSEKKIVSEKEQENPFLSFVEMEDLLNKLKVLNYEAEFLRDLKIKPIHKFYFVVAKNPGEQFYLFSLLAAWLVTKNGKIFEQPQEYDDPNVTIDKIIAAVKENGMLVDFPPNKLKQGYGEQVVNILDNLATSALKKENFKWDKPKEPEEKEDELDVMEDESEINLDRVEEEMIAAYSDDSDEENIFRLDDLRPAKREIKANELKSNIDEESWRIEVEKVLPQLKVTIRNDNRDWRAHFDQMKNLRNNIESSLLPTKTHLEKLHKEIGSTLEKVGSREKYLNRELEGILDEYRILQDQLSQVKDKYKNISTGVANRNRELSKLTDRLETVKQQMEERGSSMTDGTPLVNIKKSVAKIKSEITEMDIRIGVLECILLQTKIKDEKQLETEFGQSISIF</sequence>
<keyword evidence="3" id="KW-0969">Cilium</keyword>
<keyword evidence="7" id="KW-1185">Reference proteome</keyword>
<dbReference type="InterPro" id="IPR019530">
    <property type="entry name" value="Intra-flagellar_transport_57"/>
</dbReference>
<evidence type="ECO:0000313" key="6">
    <source>
        <dbReference type="EMBL" id="CAH0560872.1"/>
    </source>
</evidence>
<dbReference type="GO" id="GO:0005815">
    <property type="term" value="C:microtubule organizing center"/>
    <property type="evidence" value="ECO:0007669"/>
    <property type="project" value="TreeGrafter"/>
</dbReference>
<comment type="subcellular location">
    <subcellularLocation>
        <location evidence="1">Cell projection</location>
        <location evidence="1">Cilium</location>
    </subcellularLocation>
</comment>
<keyword evidence="5" id="KW-0175">Coiled coil</keyword>
<evidence type="ECO:0008006" key="8">
    <source>
        <dbReference type="Google" id="ProtNLM"/>
    </source>
</evidence>
<dbReference type="AlphaFoldDB" id="A0A9P0FKT8"/>
<feature type="coiled-coil region" evidence="5">
    <location>
        <begin position="286"/>
        <end position="338"/>
    </location>
</feature>
<evidence type="ECO:0000256" key="5">
    <source>
        <dbReference type="SAM" id="Coils"/>
    </source>
</evidence>
<protein>
    <recommendedName>
        <fullName evidence="8">Intraflagellar transport protein 57 homolog</fullName>
    </recommendedName>
</protein>
<keyword evidence="4" id="KW-0966">Cell projection</keyword>
<gene>
    <name evidence="6" type="ORF">MELIAE_LOCUS10550</name>
</gene>
<evidence type="ECO:0000313" key="7">
    <source>
        <dbReference type="Proteomes" id="UP001154078"/>
    </source>
</evidence>
<dbReference type="GO" id="GO:1905515">
    <property type="term" value="P:non-motile cilium assembly"/>
    <property type="evidence" value="ECO:0007669"/>
    <property type="project" value="TreeGrafter"/>
</dbReference>
<dbReference type="PANTHER" id="PTHR16011:SF0">
    <property type="entry name" value="INTRAFLAGELLAR TRANSPORT PROTEIN 57 HOMOLOG"/>
    <property type="match status" value="1"/>
</dbReference>
<proteinExistence type="inferred from homology"/>
<dbReference type="GO" id="GO:0005929">
    <property type="term" value="C:cilium"/>
    <property type="evidence" value="ECO:0007669"/>
    <property type="project" value="UniProtKB-SubCell"/>
</dbReference>
<evidence type="ECO:0000256" key="1">
    <source>
        <dbReference type="ARBA" id="ARBA00004138"/>
    </source>
</evidence>
<evidence type="ECO:0000256" key="2">
    <source>
        <dbReference type="ARBA" id="ARBA00009415"/>
    </source>
</evidence>